<proteinExistence type="predicted"/>
<reference evidence="1" key="1">
    <citation type="submission" date="2020-05" db="EMBL/GenBank/DDBJ databases">
        <authorList>
            <person name="Chiriac C."/>
            <person name="Salcher M."/>
            <person name="Ghai R."/>
            <person name="Kavagutti S V."/>
        </authorList>
    </citation>
    <scope>NUCLEOTIDE SEQUENCE</scope>
</reference>
<evidence type="ECO:0000313" key="1">
    <source>
        <dbReference type="EMBL" id="CAB4570212.1"/>
    </source>
</evidence>
<name>A0A6J6E1E8_9ZZZZ</name>
<dbReference type="EMBL" id="CAEZTO010000006">
    <property type="protein sequence ID" value="CAB4570212.1"/>
    <property type="molecule type" value="Genomic_DNA"/>
</dbReference>
<protein>
    <submittedName>
        <fullName evidence="1">Unannotated protein</fullName>
    </submittedName>
</protein>
<dbReference type="AlphaFoldDB" id="A0A6J6E1E8"/>
<accession>A0A6J6E1E8</accession>
<sequence length="523" mass="56677">MPIQRKILVSLLSVLLVVATGVPAGAKDFVPEGPSLNGTGKVAFLIQDDRSLPMKYIARDLNGQDEAKLGNQWCRSYTTETCRLEKGVKLNVIASLGKCKADEIACVENVKIFRSGEAKTNAEFLLETSGKELPANNLGAPIGGGTTIWRAPGITSQAGVDIYAVNVSLFFSIIDGERVVYGDLSSTVSPVSEILDPRYRPGDIGSNDRNGVTWWYHDNGSIPGYDCFATDFGKCWMRANFSDGTRVELEMRLPRSLSGWLHGRLDNTELSITPISNTANRVVVAADPVVVPIMYAVVDQKHKNPIVQEVLDMKTSGGGFNGGIGGLEWKLYGPDWDPTRTLVKHFADQVGDKAVATQTTWRFKTIWANTGNRCLDARGKLIGLVTTNALTYSAGPPRFSNGFLNYATAGLHKLPDGQVALGSYNLIIRSETARCLYGFTNAPVSATITVAGDGDRTIATTTVGEKNGWLKLAANGFTFSEKTIRVRITQKRSTITCVSTTTPVRTRKVTGLSPRCPAGFVKR</sequence>
<gene>
    <name evidence="1" type="ORF">UFOPK1693_00646</name>
</gene>
<organism evidence="1">
    <name type="scientific">freshwater metagenome</name>
    <dbReference type="NCBI Taxonomy" id="449393"/>
    <lineage>
        <taxon>unclassified sequences</taxon>
        <taxon>metagenomes</taxon>
        <taxon>ecological metagenomes</taxon>
    </lineage>
</organism>